<dbReference type="Pfam" id="PF00916">
    <property type="entry name" value="Sulfate_transp"/>
    <property type="match status" value="2"/>
</dbReference>
<feature type="domain" description="STAS" evidence="6">
    <location>
        <begin position="415"/>
        <end position="494"/>
    </location>
</feature>
<evidence type="ECO:0000256" key="5">
    <source>
        <dbReference type="SAM" id="Phobius"/>
    </source>
</evidence>
<keyword evidence="4 5" id="KW-0472">Membrane</keyword>
<feature type="transmembrane region" description="Helical" evidence="5">
    <location>
        <begin position="30"/>
        <end position="51"/>
    </location>
</feature>
<organism evidence="7 8">
    <name type="scientific">Corynebacterium renale</name>
    <dbReference type="NCBI Taxonomy" id="1724"/>
    <lineage>
        <taxon>Bacteria</taxon>
        <taxon>Bacillati</taxon>
        <taxon>Actinomycetota</taxon>
        <taxon>Actinomycetes</taxon>
        <taxon>Mycobacteriales</taxon>
        <taxon>Corynebacteriaceae</taxon>
        <taxon>Corynebacterium</taxon>
    </lineage>
</organism>
<dbReference type="PROSITE" id="PS50801">
    <property type="entry name" value="STAS"/>
    <property type="match status" value="1"/>
</dbReference>
<dbReference type="Gene3D" id="3.30.750.24">
    <property type="entry name" value="STAS domain"/>
    <property type="match status" value="1"/>
</dbReference>
<dbReference type="AlphaFoldDB" id="A0A2A9DLW6"/>
<evidence type="ECO:0000259" key="6">
    <source>
        <dbReference type="PROSITE" id="PS50801"/>
    </source>
</evidence>
<dbReference type="PANTHER" id="PTHR43310">
    <property type="entry name" value="SULFATE TRANSPORTER YBAR-RELATED"/>
    <property type="match status" value="1"/>
</dbReference>
<feature type="transmembrane region" description="Helical" evidence="5">
    <location>
        <begin position="363"/>
        <end position="396"/>
    </location>
</feature>
<evidence type="ECO:0000313" key="8">
    <source>
        <dbReference type="Proteomes" id="UP000221653"/>
    </source>
</evidence>
<evidence type="ECO:0000256" key="1">
    <source>
        <dbReference type="ARBA" id="ARBA00004141"/>
    </source>
</evidence>
<feature type="transmembrane region" description="Helical" evidence="5">
    <location>
        <begin position="180"/>
        <end position="201"/>
    </location>
</feature>
<sequence length="494" mass="52259">MPHRNRPEALDVVSSFRASLSSFGRFKTEVLAGLVVAFAMIPEALSFSILAGVDPQVGLFASAAIAIVVAFSGGRPAMMSGAAGSVALVIAPVVRDYGMDYLIATVLFGGVLQILMGIGGVAKLMRFIPRSVNIGFVNALAILIFSAQVPHLIDVPWLVYPLVVVGVLIVWLLPKVTTALPSSLVAIVVLTAIVVAAGWTVPTVGDMGQLPNSWPSLLLPDVPLNLETLKIIFPYALAMALVATMESLLTANLVDDSTQTHSNKTRETWGQGVANLAAGLFGGIGGCGMIGQTVVGVQAGARTRMSTFISGVFLLVLVVALGDITGLIPMAALVAVMLIVVVSTMDWHSIKPQTLRTMPLAETVIMLITVALTVFTGNLAIGVIAGVLVAMIAFAGKVSNFTNMTREATDHGTTYRISGQLFFASSNDLVYSFAYADDPSPITIDLSETQIWDASTVSTLDSVQHKYAERGKEVRIVGLQDAHSRELLEKLRKI</sequence>
<dbReference type="EMBL" id="PDJF01000001">
    <property type="protein sequence ID" value="PFG27584.1"/>
    <property type="molecule type" value="Genomic_DNA"/>
</dbReference>
<evidence type="ECO:0000256" key="4">
    <source>
        <dbReference type="ARBA" id="ARBA00023136"/>
    </source>
</evidence>
<accession>A0A2A9DLW6</accession>
<protein>
    <submittedName>
        <fullName evidence="7">SulP family sulfate permease</fullName>
    </submittedName>
</protein>
<evidence type="ECO:0000256" key="3">
    <source>
        <dbReference type="ARBA" id="ARBA00022989"/>
    </source>
</evidence>
<name>A0A2A9DLW6_9CORY</name>
<reference evidence="7 8" key="1">
    <citation type="submission" date="2017-10" db="EMBL/GenBank/DDBJ databases">
        <title>Sequencing the genomes of 1000 actinobacteria strains.</title>
        <authorList>
            <person name="Klenk H.-P."/>
        </authorList>
    </citation>
    <scope>NUCLEOTIDE SEQUENCE [LARGE SCALE GENOMIC DNA]</scope>
    <source>
        <strain evidence="7 8">DSM 20688</strain>
    </source>
</reference>
<dbReference type="SUPFAM" id="SSF52091">
    <property type="entry name" value="SpoIIaa-like"/>
    <property type="match status" value="1"/>
</dbReference>
<evidence type="ECO:0000256" key="2">
    <source>
        <dbReference type="ARBA" id="ARBA00022692"/>
    </source>
</evidence>
<dbReference type="Pfam" id="PF01740">
    <property type="entry name" value="STAS"/>
    <property type="match status" value="1"/>
</dbReference>
<dbReference type="InterPro" id="IPR002645">
    <property type="entry name" value="STAS_dom"/>
</dbReference>
<dbReference type="OrthoDB" id="9771198at2"/>
<gene>
    <name evidence="7" type="ORF">ATK06_0654</name>
</gene>
<feature type="transmembrane region" description="Helical" evidence="5">
    <location>
        <begin position="57"/>
        <end position="73"/>
    </location>
</feature>
<dbReference type="PANTHER" id="PTHR43310:SF1">
    <property type="entry name" value="SULFATE TRANSPORTER YBAR-RELATED"/>
    <property type="match status" value="1"/>
</dbReference>
<comment type="caution">
    <text evidence="7">The sequence shown here is derived from an EMBL/GenBank/DDBJ whole genome shotgun (WGS) entry which is preliminary data.</text>
</comment>
<feature type="transmembrane region" description="Helical" evidence="5">
    <location>
        <begin position="101"/>
        <end position="122"/>
    </location>
</feature>
<feature type="transmembrane region" description="Helical" evidence="5">
    <location>
        <begin position="134"/>
        <end position="151"/>
    </location>
</feature>
<dbReference type="CDD" id="cd07042">
    <property type="entry name" value="STAS_SulP_like_sulfate_transporter"/>
    <property type="match status" value="1"/>
</dbReference>
<proteinExistence type="predicted"/>
<comment type="subcellular location">
    <subcellularLocation>
        <location evidence="1">Membrane</location>
        <topology evidence="1">Multi-pass membrane protein</topology>
    </subcellularLocation>
</comment>
<dbReference type="InterPro" id="IPR036513">
    <property type="entry name" value="STAS_dom_sf"/>
</dbReference>
<keyword evidence="8" id="KW-1185">Reference proteome</keyword>
<dbReference type="GO" id="GO:0016020">
    <property type="term" value="C:membrane"/>
    <property type="evidence" value="ECO:0007669"/>
    <property type="project" value="UniProtKB-SubCell"/>
</dbReference>
<dbReference type="STRING" id="1724.GCA_001044175_00078"/>
<dbReference type="InterPro" id="IPR011547">
    <property type="entry name" value="SLC26A/SulP_dom"/>
</dbReference>
<feature type="transmembrane region" description="Helical" evidence="5">
    <location>
        <begin position="312"/>
        <end position="343"/>
    </location>
</feature>
<dbReference type="RefSeq" id="WP_098388829.1">
    <property type="nucleotide sequence ID" value="NZ_LS483404.1"/>
</dbReference>
<dbReference type="InterPro" id="IPR052706">
    <property type="entry name" value="Membrane-Transporter-like"/>
</dbReference>
<feature type="transmembrane region" description="Helical" evidence="5">
    <location>
        <begin position="232"/>
        <end position="254"/>
    </location>
</feature>
<keyword evidence="3 5" id="KW-1133">Transmembrane helix</keyword>
<evidence type="ECO:0000313" key="7">
    <source>
        <dbReference type="EMBL" id="PFG27584.1"/>
    </source>
</evidence>
<dbReference type="Proteomes" id="UP000221653">
    <property type="component" value="Unassembled WGS sequence"/>
</dbReference>
<feature type="transmembrane region" description="Helical" evidence="5">
    <location>
        <begin position="157"/>
        <end position="173"/>
    </location>
</feature>
<keyword evidence="2 5" id="KW-0812">Transmembrane</keyword>